<evidence type="ECO:0000313" key="9">
    <source>
        <dbReference type="Proteomes" id="UP000245207"/>
    </source>
</evidence>
<reference evidence="8 9" key="1">
    <citation type="journal article" date="2018" name="Mol. Plant">
        <title>The genome of Artemisia annua provides insight into the evolution of Asteraceae family and artemisinin biosynthesis.</title>
        <authorList>
            <person name="Shen Q."/>
            <person name="Zhang L."/>
            <person name="Liao Z."/>
            <person name="Wang S."/>
            <person name="Yan T."/>
            <person name="Shi P."/>
            <person name="Liu M."/>
            <person name="Fu X."/>
            <person name="Pan Q."/>
            <person name="Wang Y."/>
            <person name="Lv Z."/>
            <person name="Lu X."/>
            <person name="Zhang F."/>
            <person name="Jiang W."/>
            <person name="Ma Y."/>
            <person name="Chen M."/>
            <person name="Hao X."/>
            <person name="Li L."/>
            <person name="Tang Y."/>
            <person name="Lv G."/>
            <person name="Zhou Y."/>
            <person name="Sun X."/>
            <person name="Brodelius P.E."/>
            <person name="Rose J.K.C."/>
            <person name="Tang K."/>
        </authorList>
    </citation>
    <scope>NUCLEOTIDE SEQUENCE [LARGE SCALE GENOMIC DNA]</scope>
    <source>
        <strain evidence="9">cv. Huhao1</strain>
        <tissue evidence="8">Leaf</tissue>
    </source>
</reference>
<evidence type="ECO:0000256" key="1">
    <source>
        <dbReference type="ARBA" id="ARBA00004196"/>
    </source>
</evidence>
<dbReference type="Proteomes" id="UP000245207">
    <property type="component" value="Unassembled WGS sequence"/>
</dbReference>
<comment type="subcellular location">
    <subcellularLocation>
        <location evidence="1">Cell envelope</location>
    </subcellularLocation>
    <subcellularLocation>
        <location evidence="2">Secreted</location>
    </subcellularLocation>
</comment>
<dbReference type="InterPro" id="IPR006946">
    <property type="entry name" value="DGR2-like_dom"/>
</dbReference>
<feature type="domain" description="DUF642" evidence="7">
    <location>
        <begin position="382"/>
        <end position="514"/>
    </location>
</feature>
<accession>A0A2U1QLF4</accession>
<feature type="signal peptide" evidence="6">
    <location>
        <begin position="1"/>
        <end position="19"/>
    </location>
</feature>
<sequence>MALAIHVVKLLFLVSLVYSNIAYGIVPLQNPSFESPPTNIRTNASSQFVLLNTLSNVIPGWSFQGTVWYVTGGNSVSLPGNGHGLQLGLNGMISQTFRHDFISDDYVLTFTLAPSSLSCANSATAIRISGPSLSKVFTYKGSLGKETWQTYAYALWRNEVPTSSITLQIESVAASSRSNSACWPIIDDLLLTGINYPRIYTEKLNSISSMTLRILVITLFFLAMLVSSKVTLQNPSFETPPTNVTTNATSQFMLLDSKINVIPGWSFKGTVWYVTSGGNISLPGNGHGLQLGPNGTINQTFKSYDSYDCVLTFTVAPSSAECANNYTAVNVSASGVSKGLFWCKIQSVVTTTSRSNVTCWPIVDALLVKAIGPQIWYSGNPILNSGFETGPAFMGNSSQGILLEAGSNRQPSVPLQGWTILGTLKYIDSKHFAVPEGRGAIELISGSPSGIATNTYFYRQGQFTLDFIMGDANDSCVGDLTIFVQVKDMIWNFTMRSIGVGSSEKYSVTFKAEFSHDEPVPISFYSLI</sequence>
<comment type="caution">
    <text evidence="8">The sequence shown here is derived from an EMBL/GenBank/DDBJ whole genome shotgun (WGS) entry which is preliminary data.</text>
</comment>
<keyword evidence="5" id="KW-0325">Glycoprotein</keyword>
<feature type="chain" id="PRO_5015650471" description="DUF642 domain-containing protein" evidence="6">
    <location>
        <begin position="20"/>
        <end position="528"/>
    </location>
</feature>
<dbReference type="OrthoDB" id="1895088at2759"/>
<evidence type="ECO:0000256" key="3">
    <source>
        <dbReference type="ARBA" id="ARBA00022525"/>
    </source>
</evidence>
<evidence type="ECO:0000256" key="6">
    <source>
        <dbReference type="SAM" id="SignalP"/>
    </source>
</evidence>
<feature type="domain" description="DUF642" evidence="7">
    <location>
        <begin position="27"/>
        <end position="191"/>
    </location>
</feature>
<evidence type="ECO:0000256" key="4">
    <source>
        <dbReference type="ARBA" id="ARBA00022729"/>
    </source>
</evidence>
<dbReference type="EMBL" id="PKPP01000047">
    <property type="protein sequence ID" value="PWA98822.1"/>
    <property type="molecule type" value="Genomic_DNA"/>
</dbReference>
<dbReference type="STRING" id="35608.A0A2U1QLF4"/>
<dbReference type="PANTHER" id="PTHR31265:SF28">
    <property type="entry name" value="EMB|CAB87702.1"/>
    <property type="match status" value="1"/>
</dbReference>
<dbReference type="InterPro" id="IPR052437">
    <property type="entry name" value="Pectin_Meth_Modulator"/>
</dbReference>
<keyword evidence="9" id="KW-1185">Reference proteome</keyword>
<organism evidence="8 9">
    <name type="scientific">Artemisia annua</name>
    <name type="common">Sweet wormwood</name>
    <dbReference type="NCBI Taxonomy" id="35608"/>
    <lineage>
        <taxon>Eukaryota</taxon>
        <taxon>Viridiplantae</taxon>
        <taxon>Streptophyta</taxon>
        <taxon>Embryophyta</taxon>
        <taxon>Tracheophyta</taxon>
        <taxon>Spermatophyta</taxon>
        <taxon>Magnoliopsida</taxon>
        <taxon>eudicotyledons</taxon>
        <taxon>Gunneridae</taxon>
        <taxon>Pentapetalae</taxon>
        <taxon>asterids</taxon>
        <taxon>campanulids</taxon>
        <taxon>Asterales</taxon>
        <taxon>Asteraceae</taxon>
        <taxon>Asteroideae</taxon>
        <taxon>Anthemideae</taxon>
        <taxon>Artemisiinae</taxon>
        <taxon>Artemisia</taxon>
    </lineage>
</organism>
<proteinExistence type="predicted"/>
<feature type="domain" description="DUF642" evidence="7">
    <location>
        <begin position="231"/>
        <end position="338"/>
    </location>
</feature>
<dbReference type="PANTHER" id="PTHR31265">
    <property type="entry name" value="OS02G0527500 PROTEIN-RELATED"/>
    <property type="match status" value="1"/>
</dbReference>
<keyword evidence="4 6" id="KW-0732">Signal</keyword>
<name>A0A2U1QLF4_ARTAN</name>
<protein>
    <recommendedName>
        <fullName evidence="7">DUF642 domain-containing protein</fullName>
    </recommendedName>
</protein>
<evidence type="ECO:0000259" key="7">
    <source>
        <dbReference type="Pfam" id="PF04862"/>
    </source>
</evidence>
<dbReference type="GO" id="GO:0005576">
    <property type="term" value="C:extracellular region"/>
    <property type="evidence" value="ECO:0007669"/>
    <property type="project" value="UniProtKB-SubCell"/>
</dbReference>
<dbReference type="Pfam" id="PF04862">
    <property type="entry name" value="DUF642"/>
    <property type="match status" value="3"/>
</dbReference>
<dbReference type="AlphaFoldDB" id="A0A2U1QLF4"/>
<evidence type="ECO:0000256" key="2">
    <source>
        <dbReference type="ARBA" id="ARBA00004613"/>
    </source>
</evidence>
<evidence type="ECO:0000313" key="8">
    <source>
        <dbReference type="EMBL" id="PWA98822.1"/>
    </source>
</evidence>
<keyword evidence="3" id="KW-0964">Secreted</keyword>
<evidence type="ECO:0000256" key="5">
    <source>
        <dbReference type="ARBA" id="ARBA00023180"/>
    </source>
</evidence>
<gene>
    <name evidence="8" type="ORF">CTI12_AA011520</name>
</gene>